<dbReference type="EC" id="2.1.1.37" evidence="7"/>
<dbReference type="PROSITE" id="PS51679">
    <property type="entry name" value="SAM_MT_C5"/>
    <property type="match status" value="1"/>
</dbReference>
<evidence type="ECO:0000256" key="4">
    <source>
        <dbReference type="ARBA" id="ARBA00022747"/>
    </source>
</evidence>
<dbReference type="GO" id="GO:0009307">
    <property type="term" value="P:DNA restriction-modification system"/>
    <property type="evidence" value="ECO:0007669"/>
    <property type="project" value="UniProtKB-KW"/>
</dbReference>
<dbReference type="SUPFAM" id="SSF53335">
    <property type="entry name" value="S-adenosyl-L-methionine-dependent methyltransferases"/>
    <property type="match status" value="1"/>
</dbReference>
<dbReference type="PROSITE" id="PS00095">
    <property type="entry name" value="C5_MTASE_2"/>
    <property type="match status" value="1"/>
</dbReference>
<evidence type="ECO:0000256" key="6">
    <source>
        <dbReference type="RuleBase" id="RU000416"/>
    </source>
</evidence>
<keyword evidence="4" id="KW-0680">Restriction system</keyword>
<dbReference type="PANTHER" id="PTHR10629:SF52">
    <property type="entry name" value="DNA (CYTOSINE-5)-METHYLTRANSFERASE 1"/>
    <property type="match status" value="1"/>
</dbReference>
<dbReference type="GO" id="GO:0003677">
    <property type="term" value="F:DNA binding"/>
    <property type="evidence" value="ECO:0007669"/>
    <property type="project" value="TreeGrafter"/>
</dbReference>
<reference evidence="8 9" key="1">
    <citation type="journal article" date="2014" name="Mol. Ecol.">
        <title>Evolution of Synechococcus.</title>
        <authorList>
            <person name="Dvorak P."/>
            <person name="Casamatta D."/>
            <person name="Hasler P."/>
            <person name="Poulickova A."/>
            <person name="Ondrej V."/>
            <person name="Sanges R."/>
        </authorList>
    </citation>
    <scope>NUCLEOTIDE SEQUENCE [LARGE SCALE GENOMIC DNA]</scope>
    <source>
        <strain evidence="8 9">CAUP A 1101</strain>
    </source>
</reference>
<comment type="caution">
    <text evidence="8">The sequence shown here is derived from an EMBL/GenBank/DDBJ whole genome shotgun (WGS) entry which is preliminary data.</text>
</comment>
<evidence type="ECO:0000256" key="1">
    <source>
        <dbReference type="ARBA" id="ARBA00022603"/>
    </source>
</evidence>
<evidence type="ECO:0000313" key="9">
    <source>
        <dbReference type="Proteomes" id="UP000030170"/>
    </source>
</evidence>
<dbReference type="OrthoDB" id="9813719at2"/>
<accession>A0A098TLJ6</accession>
<dbReference type="EMBL" id="JJML01000015">
    <property type="protein sequence ID" value="KGF73179.1"/>
    <property type="molecule type" value="Genomic_DNA"/>
</dbReference>
<dbReference type="STRING" id="1497020.DO97_02400"/>
<gene>
    <name evidence="8" type="ORF">DO97_02400</name>
</gene>
<dbReference type="InterPro" id="IPR050390">
    <property type="entry name" value="C5-Methyltransferase"/>
</dbReference>
<evidence type="ECO:0000256" key="7">
    <source>
        <dbReference type="RuleBase" id="RU000417"/>
    </source>
</evidence>
<dbReference type="CDD" id="cd00315">
    <property type="entry name" value="Cyt_C5_DNA_methylase"/>
    <property type="match status" value="1"/>
</dbReference>
<protein>
    <recommendedName>
        <fullName evidence="7">Cytosine-specific methyltransferase</fullName>
        <ecNumber evidence="7">2.1.1.37</ecNumber>
    </recommendedName>
</protein>
<evidence type="ECO:0000256" key="3">
    <source>
        <dbReference type="ARBA" id="ARBA00022691"/>
    </source>
</evidence>
<evidence type="ECO:0000256" key="2">
    <source>
        <dbReference type="ARBA" id="ARBA00022679"/>
    </source>
</evidence>
<dbReference type="PANTHER" id="PTHR10629">
    <property type="entry name" value="CYTOSINE-SPECIFIC METHYLTRANSFERASE"/>
    <property type="match status" value="1"/>
</dbReference>
<sequence>MRTVDLFSGCGGMSLGFQNAGFDIIAAFDSWLPAIEVYEDNFQHPIFKKDLSEKEAYIAIAKFNPEIIIGGPPCQDFSSAGKRDEGLGRADLTLDFANIISHVKPSWFVMENVERIAKSRILETVLKKLRENGYGLTSSILNASYCGVPQARKRYFLIGQLGGKDDFLSFYLAKNQSNKPMTVFDYLGENLGLEYFYRHPRSYKRRAVFSIHEPSPTIRGVNRPIPKTYKKHEGDACEINEDLRPLTTIERSYIQTFPNSFKFKGNKSDLEQMIGNAVPVKLAEYVASCILEYTEDCSKGTIYSPPELQLKLFERACSYSGNV</sequence>
<dbReference type="PROSITE" id="PS00094">
    <property type="entry name" value="C5_MTASE_1"/>
    <property type="match status" value="1"/>
</dbReference>
<dbReference type="InterPro" id="IPR029063">
    <property type="entry name" value="SAM-dependent_MTases_sf"/>
</dbReference>
<organism evidence="8 9">
    <name type="scientific">Neosynechococcus sphagnicola sy1</name>
    <dbReference type="NCBI Taxonomy" id="1497020"/>
    <lineage>
        <taxon>Bacteria</taxon>
        <taxon>Bacillati</taxon>
        <taxon>Cyanobacteriota</taxon>
        <taxon>Cyanophyceae</taxon>
        <taxon>Neosynechococcales</taxon>
        <taxon>Neosynechococcaceae</taxon>
        <taxon>Neosynechococcus</taxon>
    </lineage>
</organism>
<dbReference type="PRINTS" id="PR00105">
    <property type="entry name" value="C5METTRFRASE"/>
</dbReference>
<dbReference type="AlphaFoldDB" id="A0A098TLJ6"/>
<dbReference type="Proteomes" id="UP000030170">
    <property type="component" value="Unassembled WGS sequence"/>
</dbReference>
<dbReference type="NCBIfam" id="TIGR00675">
    <property type="entry name" value="dcm"/>
    <property type="match status" value="1"/>
</dbReference>
<name>A0A098TLJ6_9CYAN</name>
<keyword evidence="2 5" id="KW-0808">Transferase</keyword>
<comment type="similarity">
    <text evidence="5 6">Belongs to the class I-like SAM-binding methyltransferase superfamily. C5-methyltransferase family.</text>
</comment>
<proteinExistence type="inferred from homology"/>
<dbReference type="InterPro" id="IPR001525">
    <property type="entry name" value="C5_MeTfrase"/>
</dbReference>
<dbReference type="Pfam" id="PF00145">
    <property type="entry name" value="DNA_methylase"/>
    <property type="match status" value="1"/>
</dbReference>
<dbReference type="Gene3D" id="3.40.50.150">
    <property type="entry name" value="Vaccinia Virus protein VP39"/>
    <property type="match status" value="1"/>
</dbReference>
<keyword evidence="3 5" id="KW-0949">S-adenosyl-L-methionine</keyword>
<dbReference type="GO" id="GO:0032259">
    <property type="term" value="P:methylation"/>
    <property type="evidence" value="ECO:0007669"/>
    <property type="project" value="UniProtKB-KW"/>
</dbReference>
<comment type="catalytic activity">
    <reaction evidence="7">
        <text>a 2'-deoxycytidine in DNA + S-adenosyl-L-methionine = a 5-methyl-2'-deoxycytidine in DNA + S-adenosyl-L-homocysteine + H(+)</text>
        <dbReference type="Rhea" id="RHEA:13681"/>
        <dbReference type="Rhea" id="RHEA-COMP:11369"/>
        <dbReference type="Rhea" id="RHEA-COMP:11370"/>
        <dbReference type="ChEBI" id="CHEBI:15378"/>
        <dbReference type="ChEBI" id="CHEBI:57856"/>
        <dbReference type="ChEBI" id="CHEBI:59789"/>
        <dbReference type="ChEBI" id="CHEBI:85452"/>
        <dbReference type="ChEBI" id="CHEBI:85454"/>
        <dbReference type="EC" id="2.1.1.37"/>
    </reaction>
</comment>
<evidence type="ECO:0000256" key="5">
    <source>
        <dbReference type="PROSITE-ProRule" id="PRU01016"/>
    </source>
</evidence>
<keyword evidence="1 5" id="KW-0489">Methyltransferase</keyword>
<dbReference type="GO" id="GO:0003886">
    <property type="term" value="F:DNA (cytosine-5-)-methyltransferase activity"/>
    <property type="evidence" value="ECO:0007669"/>
    <property type="project" value="UniProtKB-EC"/>
</dbReference>
<dbReference type="GO" id="GO:0044027">
    <property type="term" value="P:negative regulation of gene expression via chromosomal CpG island methylation"/>
    <property type="evidence" value="ECO:0007669"/>
    <property type="project" value="TreeGrafter"/>
</dbReference>
<keyword evidence="9" id="KW-1185">Reference proteome</keyword>
<dbReference type="InterPro" id="IPR031303">
    <property type="entry name" value="C5_meth_CS"/>
</dbReference>
<feature type="active site" evidence="5">
    <location>
        <position position="74"/>
    </location>
</feature>
<dbReference type="InterPro" id="IPR018117">
    <property type="entry name" value="C5_DNA_meth_AS"/>
</dbReference>
<dbReference type="Gene3D" id="3.90.120.10">
    <property type="entry name" value="DNA Methylase, subunit A, domain 2"/>
    <property type="match status" value="1"/>
</dbReference>
<evidence type="ECO:0000313" key="8">
    <source>
        <dbReference type="EMBL" id="KGF73179.1"/>
    </source>
</evidence>